<dbReference type="eggNOG" id="ENOG502SQXD">
    <property type="taxonomic scope" value="Eukaryota"/>
</dbReference>
<evidence type="ECO:0000256" key="2">
    <source>
        <dbReference type="SAM" id="Phobius"/>
    </source>
</evidence>
<keyword evidence="2" id="KW-1133">Transmembrane helix</keyword>
<dbReference type="EMBL" id="KB469301">
    <property type="protein sequence ID" value="EPQ56041.1"/>
    <property type="molecule type" value="Genomic_DNA"/>
</dbReference>
<accession>S7Q7R4</accession>
<proteinExistence type="predicted"/>
<feature type="region of interest" description="Disordered" evidence="1">
    <location>
        <begin position="152"/>
        <end position="180"/>
    </location>
</feature>
<dbReference type="RefSeq" id="XP_007866041.1">
    <property type="nucleotide sequence ID" value="XM_007867850.1"/>
</dbReference>
<protein>
    <submittedName>
        <fullName evidence="3">Uncharacterized protein</fullName>
    </submittedName>
</protein>
<feature type="compositionally biased region" description="Low complexity" evidence="1">
    <location>
        <begin position="170"/>
        <end position="179"/>
    </location>
</feature>
<reference evidence="3 4" key="1">
    <citation type="journal article" date="2012" name="Science">
        <title>The Paleozoic origin of enzymatic lignin decomposition reconstructed from 31 fungal genomes.</title>
        <authorList>
            <person name="Floudas D."/>
            <person name="Binder M."/>
            <person name="Riley R."/>
            <person name="Barry K."/>
            <person name="Blanchette R.A."/>
            <person name="Henrissat B."/>
            <person name="Martinez A.T."/>
            <person name="Otillar R."/>
            <person name="Spatafora J.W."/>
            <person name="Yadav J.S."/>
            <person name="Aerts A."/>
            <person name="Benoit I."/>
            <person name="Boyd A."/>
            <person name="Carlson A."/>
            <person name="Copeland A."/>
            <person name="Coutinho P.M."/>
            <person name="de Vries R.P."/>
            <person name="Ferreira P."/>
            <person name="Findley K."/>
            <person name="Foster B."/>
            <person name="Gaskell J."/>
            <person name="Glotzer D."/>
            <person name="Gorecki P."/>
            <person name="Heitman J."/>
            <person name="Hesse C."/>
            <person name="Hori C."/>
            <person name="Igarashi K."/>
            <person name="Jurgens J.A."/>
            <person name="Kallen N."/>
            <person name="Kersten P."/>
            <person name="Kohler A."/>
            <person name="Kuees U."/>
            <person name="Kumar T.K.A."/>
            <person name="Kuo A."/>
            <person name="LaButti K."/>
            <person name="Larrondo L.F."/>
            <person name="Lindquist E."/>
            <person name="Ling A."/>
            <person name="Lombard V."/>
            <person name="Lucas S."/>
            <person name="Lundell T."/>
            <person name="Martin R."/>
            <person name="McLaughlin D.J."/>
            <person name="Morgenstern I."/>
            <person name="Morin E."/>
            <person name="Murat C."/>
            <person name="Nagy L.G."/>
            <person name="Nolan M."/>
            <person name="Ohm R.A."/>
            <person name="Patyshakuliyeva A."/>
            <person name="Rokas A."/>
            <person name="Ruiz-Duenas F.J."/>
            <person name="Sabat G."/>
            <person name="Salamov A."/>
            <person name="Samejima M."/>
            <person name="Schmutz J."/>
            <person name="Slot J.C."/>
            <person name="St John F."/>
            <person name="Stenlid J."/>
            <person name="Sun H."/>
            <person name="Sun S."/>
            <person name="Syed K."/>
            <person name="Tsang A."/>
            <person name="Wiebenga A."/>
            <person name="Young D."/>
            <person name="Pisabarro A."/>
            <person name="Eastwood D.C."/>
            <person name="Martin F."/>
            <person name="Cullen D."/>
            <person name="Grigoriev I.V."/>
            <person name="Hibbett D.S."/>
        </authorList>
    </citation>
    <scope>NUCLEOTIDE SEQUENCE [LARGE SCALE GENOMIC DNA]</scope>
    <source>
        <strain evidence="3 4">ATCC 11539</strain>
    </source>
</reference>
<evidence type="ECO:0000256" key="1">
    <source>
        <dbReference type="SAM" id="MobiDB-lite"/>
    </source>
</evidence>
<dbReference type="STRING" id="670483.S7Q7R4"/>
<feature type="compositionally biased region" description="Basic and acidic residues" evidence="1">
    <location>
        <begin position="152"/>
        <end position="169"/>
    </location>
</feature>
<sequence length="195" mass="22005">MTPLANNMLSILMVIFEWCSAILTTVRSVQAIRSNGTSWQEQKKGFFYLILEQGVLYFCIISLFTVTAVILNFRTTGFWQRLLNAFTLPLSGLLTARFLLHLREWESSTYVSGTKSTPGGDAERNQLSEFEVARRTANSLVDDFGEDPVMRERNRDTLPVEMPMEERSAGSRSGGSQEEVVLNLSVKEGKRRAIV</sequence>
<feature type="transmembrane region" description="Helical" evidence="2">
    <location>
        <begin position="46"/>
        <end position="70"/>
    </location>
</feature>
<evidence type="ECO:0000313" key="3">
    <source>
        <dbReference type="EMBL" id="EPQ56041.1"/>
    </source>
</evidence>
<organism evidence="3 4">
    <name type="scientific">Gloeophyllum trabeum (strain ATCC 11539 / FP-39264 / Madison 617)</name>
    <name type="common">Brown rot fungus</name>
    <dbReference type="NCBI Taxonomy" id="670483"/>
    <lineage>
        <taxon>Eukaryota</taxon>
        <taxon>Fungi</taxon>
        <taxon>Dikarya</taxon>
        <taxon>Basidiomycota</taxon>
        <taxon>Agaricomycotina</taxon>
        <taxon>Agaricomycetes</taxon>
        <taxon>Gloeophyllales</taxon>
        <taxon>Gloeophyllaceae</taxon>
        <taxon>Gloeophyllum</taxon>
    </lineage>
</organism>
<gene>
    <name evidence="3" type="ORF">GLOTRDRAFT_129244</name>
</gene>
<name>S7Q7R4_GLOTA</name>
<dbReference type="GeneID" id="19301880"/>
<dbReference type="KEGG" id="gtr:GLOTRDRAFT_129244"/>
<evidence type="ECO:0000313" key="4">
    <source>
        <dbReference type="Proteomes" id="UP000030669"/>
    </source>
</evidence>
<keyword evidence="2" id="KW-0812">Transmembrane</keyword>
<dbReference type="OrthoDB" id="3267855at2759"/>
<dbReference type="AlphaFoldDB" id="S7Q7R4"/>
<keyword evidence="4" id="KW-1185">Reference proteome</keyword>
<feature type="transmembrane region" description="Helical" evidence="2">
    <location>
        <begin position="6"/>
        <end position="26"/>
    </location>
</feature>
<keyword evidence="2" id="KW-0472">Membrane</keyword>
<dbReference type="Proteomes" id="UP000030669">
    <property type="component" value="Unassembled WGS sequence"/>
</dbReference>
<dbReference type="HOGENOM" id="CLU_120575_0_0_1"/>